<dbReference type="InterPro" id="IPR029063">
    <property type="entry name" value="SAM-dependent_MTases_sf"/>
</dbReference>
<dbReference type="Gene3D" id="3.40.50.150">
    <property type="entry name" value="Vaccinia Virus protein VP39"/>
    <property type="match status" value="1"/>
</dbReference>
<dbReference type="PANTHER" id="PTHR43861:SF1">
    <property type="entry name" value="TRANS-ACONITATE 2-METHYLTRANSFERASE"/>
    <property type="match status" value="1"/>
</dbReference>
<dbReference type="EMBL" id="MU006097">
    <property type="protein sequence ID" value="KAF2838164.1"/>
    <property type="molecule type" value="Genomic_DNA"/>
</dbReference>
<evidence type="ECO:0000256" key="1">
    <source>
        <dbReference type="SAM" id="MobiDB-lite"/>
    </source>
</evidence>
<accession>A0A9P4S8X7</accession>
<proteinExistence type="predicted"/>
<gene>
    <name evidence="3" type="ORF">M501DRAFT_1017188</name>
</gene>
<organism evidence="3 4">
    <name type="scientific">Patellaria atrata CBS 101060</name>
    <dbReference type="NCBI Taxonomy" id="1346257"/>
    <lineage>
        <taxon>Eukaryota</taxon>
        <taxon>Fungi</taxon>
        <taxon>Dikarya</taxon>
        <taxon>Ascomycota</taxon>
        <taxon>Pezizomycotina</taxon>
        <taxon>Dothideomycetes</taxon>
        <taxon>Dothideomycetes incertae sedis</taxon>
        <taxon>Patellariales</taxon>
        <taxon>Patellariaceae</taxon>
        <taxon>Patellaria</taxon>
    </lineage>
</organism>
<dbReference type="GO" id="GO:0008168">
    <property type="term" value="F:methyltransferase activity"/>
    <property type="evidence" value="ECO:0007669"/>
    <property type="project" value="UniProtKB-KW"/>
</dbReference>
<dbReference type="SUPFAM" id="SSF53335">
    <property type="entry name" value="S-adenosyl-L-methionine-dependent methyltransferases"/>
    <property type="match status" value="1"/>
</dbReference>
<dbReference type="PANTHER" id="PTHR43861">
    <property type="entry name" value="TRANS-ACONITATE 2-METHYLTRANSFERASE-RELATED"/>
    <property type="match status" value="1"/>
</dbReference>
<keyword evidence="3" id="KW-0489">Methyltransferase</keyword>
<dbReference type="Pfam" id="PF13847">
    <property type="entry name" value="Methyltransf_31"/>
    <property type="match status" value="1"/>
</dbReference>
<evidence type="ECO:0000313" key="4">
    <source>
        <dbReference type="Proteomes" id="UP000799429"/>
    </source>
</evidence>
<dbReference type="InterPro" id="IPR025714">
    <property type="entry name" value="Methyltranfer_dom"/>
</dbReference>
<dbReference type="OrthoDB" id="66144at2759"/>
<evidence type="ECO:0000259" key="2">
    <source>
        <dbReference type="Pfam" id="PF13847"/>
    </source>
</evidence>
<keyword evidence="4" id="KW-1185">Reference proteome</keyword>
<sequence length="339" mass="36829">MTQPSLNFTFDTSLVDLERRDINPTSSFTSDVTQASGDTIPYVYAQVATEGSEEEASLANEKKTPTMASSAFDRPIDRESTSSESSRPTRYVSTAEAYAAWASVYDTDGNILQAVDDLELASMLPEFLSAVEQLSGMLKIIDFGCGTGRNTVKLASQLSSQLDVEIIGIDLSPEMLSLAGSKLSRLSLPPSIRWKLFAHDFLDTKSSDEINALSSSADAIISTLVLEHFPAPLYFQSLASLINVGGYALVTNMHSEMGAKSQAGFVHIDENGKEVKIRGKSYVVTPAETVEVAKKEGFEVMGTVKERAVTQEMVDSLGVRAGKWVGVKVWYGLVLKRVR</sequence>
<feature type="region of interest" description="Disordered" evidence="1">
    <location>
        <begin position="53"/>
        <end position="89"/>
    </location>
</feature>
<comment type="caution">
    <text evidence="3">The sequence shown here is derived from an EMBL/GenBank/DDBJ whole genome shotgun (WGS) entry which is preliminary data.</text>
</comment>
<name>A0A9P4S8X7_9PEZI</name>
<dbReference type="Proteomes" id="UP000799429">
    <property type="component" value="Unassembled WGS sequence"/>
</dbReference>
<dbReference type="GO" id="GO:0032259">
    <property type="term" value="P:methylation"/>
    <property type="evidence" value="ECO:0007669"/>
    <property type="project" value="UniProtKB-KW"/>
</dbReference>
<reference evidence="3" key="1">
    <citation type="journal article" date="2020" name="Stud. Mycol.">
        <title>101 Dothideomycetes genomes: a test case for predicting lifestyles and emergence of pathogens.</title>
        <authorList>
            <person name="Haridas S."/>
            <person name="Albert R."/>
            <person name="Binder M."/>
            <person name="Bloem J."/>
            <person name="Labutti K."/>
            <person name="Salamov A."/>
            <person name="Andreopoulos B."/>
            <person name="Baker S."/>
            <person name="Barry K."/>
            <person name="Bills G."/>
            <person name="Bluhm B."/>
            <person name="Cannon C."/>
            <person name="Castanera R."/>
            <person name="Culley D."/>
            <person name="Daum C."/>
            <person name="Ezra D."/>
            <person name="Gonzalez J."/>
            <person name="Henrissat B."/>
            <person name="Kuo A."/>
            <person name="Liang C."/>
            <person name="Lipzen A."/>
            <person name="Lutzoni F."/>
            <person name="Magnuson J."/>
            <person name="Mondo S."/>
            <person name="Nolan M."/>
            <person name="Ohm R."/>
            <person name="Pangilinan J."/>
            <person name="Park H.-J."/>
            <person name="Ramirez L."/>
            <person name="Alfaro M."/>
            <person name="Sun H."/>
            <person name="Tritt A."/>
            <person name="Yoshinaga Y."/>
            <person name="Zwiers L.-H."/>
            <person name="Turgeon B."/>
            <person name="Goodwin S."/>
            <person name="Spatafora J."/>
            <person name="Crous P."/>
            <person name="Grigoriev I."/>
        </authorList>
    </citation>
    <scope>NUCLEOTIDE SEQUENCE</scope>
    <source>
        <strain evidence="3">CBS 101060</strain>
    </source>
</reference>
<keyword evidence="3" id="KW-0808">Transferase</keyword>
<evidence type="ECO:0000313" key="3">
    <source>
        <dbReference type="EMBL" id="KAF2838164.1"/>
    </source>
</evidence>
<feature type="domain" description="Methyltransferase" evidence="2">
    <location>
        <begin position="138"/>
        <end position="256"/>
    </location>
</feature>
<dbReference type="CDD" id="cd02440">
    <property type="entry name" value="AdoMet_MTases"/>
    <property type="match status" value="1"/>
</dbReference>
<dbReference type="AlphaFoldDB" id="A0A9P4S8X7"/>
<protein>
    <submittedName>
        <fullName evidence="3">S-adenosyl-L-methionine-dependent methyltransferase</fullName>
    </submittedName>
</protein>